<reference evidence="1" key="1">
    <citation type="submission" date="2021-01" db="EMBL/GenBank/DDBJ databases">
        <authorList>
            <person name="Kaushik A."/>
        </authorList>
    </citation>
    <scope>NUCLEOTIDE SEQUENCE</scope>
    <source>
        <strain evidence="1">AG3-T5</strain>
    </source>
</reference>
<comment type="caution">
    <text evidence="1">The sequence shown here is derived from an EMBL/GenBank/DDBJ whole genome shotgun (WGS) entry which is preliminary data.</text>
</comment>
<dbReference type="Proteomes" id="UP000663841">
    <property type="component" value="Unassembled WGS sequence"/>
</dbReference>
<evidence type="ECO:0000313" key="1">
    <source>
        <dbReference type="EMBL" id="CAE6480664.1"/>
    </source>
</evidence>
<organism evidence="1 2">
    <name type="scientific">Rhizoctonia solani</name>
    <dbReference type="NCBI Taxonomy" id="456999"/>
    <lineage>
        <taxon>Eukaryota</taxon>
        <taxon>Fungi</taxon>
        <taxon>Dikarya</taxon>
        <taxon>Basidiomycota</taxon>
        <taxon>Agaricomycotina</taxon>
        <taxon>Agaricomycetes</taxon>
        <taxon>Cantharellales</taxon>
        <taxon>Ceratobasidiaceae</taxon>
        <taxon>Rhizoctonia</taxon>
    </lineage>
</organism>
<name>A0A8H3CC30_9AGAM</name>
<proteinExistence type="predicted"/>
<sequence length="127" mass="14453">MLQTDIGNRPQLVHRQPYITKPSGWVRLAIRLRLTKGNKSLIDAVENTYRWISQNYRQGDHVTLVVISRSEMDTDPHLNAVAILVKYLYKYTHTLNVSKVQAENEGDVPPGRIPIYSIAVQGMLSIP</sequence>
<evidence type="ECO:0000313" key="2">
    <source>
        <dbReference type="Proteomes" id="UP000663841"/>
    </source>
</evidence>
<dbReference type="EMBL" id="CAJMWW010000659">
    <property type="protein sequence ID" value="CAE6480664.1"/>
    <property type="molecule type" value="Genomic_DNA"/>
</dbReference>
<dbReference type="AlphaFoldDB" id="A0A8H3CC30"/>
<gene>
    <name evidence="1" type="ORF">RDB_LOCUS206137</name>
</gene>
<accession>A0A8H3CC30</accession>
<protein>
    <submittedName>
        <fullName evidence="1">Uncharacterized protein</fullName>
    </submittedName>
</protein>